<evidence type="ECO:0000313" key="3">
    <source>
        <dbReference type="Proteomes" id="UP000251213"/>
    </source>
</evidence>
<dbReference type="Pfam" id="PF02585">
    <property type="entry name" value="PIG-L"/>
    <property type="match status" value="1"/>
</dbReference>
<keyword evidence="3" id="KW-1185">Reference proteome</keyword>
<evidence type="ECO:0000256" key="1">
    <source>
        <dbReference type="SAM" id="Phobius"/>
    </source>
</evidence>
<dbReference type="GO" id="GO:0016811">
    <property type="term" value="F:hydrolase activity, acting on carbon-nitrogen (but not peptide) bonds, in linear amides"/>
    <property type="evidence" value="ECO:0007669"/>
    <property type="project" value="TreeGrafter"/>
</dbReference>
<dbReference type="PANTHER" id="PTHR12993:SF11">
    <property type="entry name" value="N-ACETYLGLUCOSAMINYL-PHOSPHATIDYLINOSITOL DE-N-ACETYLASE"/>
    <property type="match status" value="1"/>
</dbReference>
<dbReference type="SUPFAM" id="SSF102588">
    <property type="entry name" value="LmbE-like"/>
    <property type="match status" value="1"/>
</dbReference>
<dbReference type="Proteomes" id="UP000251213">
    <property type="component" value="Unassembled WGS sequence"/>
</dbReference>
<dbReference type="EMBL" id="QJKK01000004">
    <property type="protein sequence ID" value="RAL24378.1"/>
    <property type="molecule type" value="Genomic_DNA"/>
</dbReference>
<reference evidence="2 3" key="1">
    <citation type="submission" date="2018-06" db="EMBL/GenBank/DDBJ databases">
        <title>Thermoflavimicrobium daqus sp. nov., a thermophilic microbe isolated from Moutai-flavour Daqu.</title>
        <authorList>
            <person name="Wang X."/>
            <person name="Zhou H."/>
        </authorList>
    </citation>
    <scope>NUCLEOTIDE SEQUENCE [LARGE SCALE GENOMIC DNA]</scope>
    <source>
        <strain evidence="2 3">FBKL4.011</strain>
    </source>
</reference>
<accession>A0A364K4R7</accession>
<evidence type="ECO:0008006" key="4">
    <source>
        <dbReference type="Google" id="ProtNLM"/>
    </source>
</evidence>
<keyword evidence="1" id="KW-1133">Transmembrane helix</keyword>
<dbReference type="AlphaFoldDB" id="A0A364K4R7"/>
<dbReference type="Gene3D" id="3.40.50.10320">
    <property type="entry name" value="LmbE-like"/>
    <property type="match status" value="1"/>
</dbReference>
<dbReference type="InterPro" id="IPR024078">
    <property type="entry name" value="LmbE-like_dom_sf"/>
</dbReference>
<organism evidence="2 3">
    <name type="scientific">Thermoflavimicrobium daqui</name>
    <dbReference type="NCBI Taxonomy" id="2137476"/>
    <lineage>
        <taxon>Bacteria</taxon>
        <taxon>Bacillati</taxon>
        <taxon>Bacillota</taxon>
        <taxon>Bacilli</taxon>
        <taxon>Bacillales</taxon>
        <taxon>Thermoactinomycetaceae</taxon>
        <taxon>Thermoflavimicrobium</taxon>
    </lineage>
</organism>
<dbReference type="RefSeq" id="WP_113658748.1">
    <property type="nucleotide sequence ID" value="NZ_KZ845666.1"/>
</dbReference>
<keyword evidence="1" id="KW-0472">Membrane</keyword>
<dbReference type="InterPro" id="IPR003737">
    <property type="entry name" value="GlcNAc_PI_deacetylase-related"/>
</dbReference>
<protein>
    <recommendedName>
        <fullName evidence="4">PIG-L family deacetylase</fullName>
    </recommendedName>
</protein>
<name>A0A364K4R7_9BACL</name>
<reference evidence="2 3" key="2">
    <citation type="submission" date="2018-06" db="EMBL/GenBank/DDBJ databases">
        <authorList>
            <person name="Zhirakovskaya E."/>
        </authorList>
    </citation>
    <scope>NUCLEOTIDE SEQUENCE [LARGE SCALE GENOMIC DNA]</scope>
    <source>
        <strain evidence="2 3">FBKL4.011</strain>
    </source>
</reference>
<sequence>MKTKSIIIQLIVTTILFFIMTFYITSDQGASAYTQTEHVESNTVIYYVPHADDEVLTFGVPIINDIRDGKNVILILLSQGEVSKALHNINQRLKKQITKEEFAKARVREFHRAATVLGVQPNHQYDFHLKNMNFDQSKLRNIIISFEKKYPNALHKGMSMNDYHKDHADVGRALLYLKSQGKIKRYVTYASIYTDRLNKNRIPQNRIKGEIIHLNVYSDALVLDRAIEVYKHWEPEKGWYACGYLSVPKQFKILQYRKYAKQTDY</sequence>
<dbReference type="PANTHER" id="PTHR12993">
    <property type="entry name" value="N-ACETYLGLUCOSAMINYL-PHOSPHATIDYLINOSITOL DE-N-ACETYLASE-RELATED"/>
    <property type="match status" value="1"/>
</dbReference>
<feature type="transmembrane region" description="Helical" evidence="1">
    <location>
        <begin position="6"/>
        <end position="25"/>
    </location>
</feature>
<dbReference type="OrthoDB" id="1754135at2"/>
<comment type="caution">
    <text evidence="2">The sequence shown here is derived from an EMBL/GenBank/DDBJ whole genome shotgun (WGS) entry which is preliminary data.</text>
</comment>
<proteinExistence type="predicted"/>
<evidence type="ECO:0000313" key="2">
    <source>
        <dbReference type="EMBL" id="RAL24378.1"/>
    </source>
</evidence>
<gene>
    <name evidence="2" type="ORF">DL897_08615</name>
</gene>
<keyword evidence="1" id="KW-0812">Transmembrane</keyword>